<evidence type="ECO:0000313" key="11">
    <source>
        <dbReference type="Proteomes" id="UP000053433"/>
    </source>
</evidence>
<evidence type="ECO:0000259" key="4">
    <source>
        <dbReference type="PROSITE" id="PS01124"/>
    </source>
</evidence>
<dbReference type="Proteomes" id="UP000053433">
    <property type="component" value="Unassembled WGS sequence"/>
</dbReference>
<evidence type="ECO:0000313" key="13">
    <source>
        <dbReference type="Proteomes" id="UP000449193"/>
    </source>
</evidence>
<dbReference type="Proteomes" id="UP000032483">
    <property type="component" value="Unassembled WGS sequence"/>
</dbReference>
<evidence type="ECO:0000256" key="3">
    <source>
        <dbReference type="ARBA" id="ARBA00023163"/>
    </source>
</evidence>
<protein>
    <submittedName>
        <fullName evidence="8">Helix-turn-helix domain-containing protein</fullName>
    </submittedName>
    <submittedName>
        <fullName evidence="7">Helix-turn-helix transcriptional regulator</fullName>
    </submittedName>
</protein>
<dbReference type="InterPro" id="IPR020449">
    <property type="entry name" value="Tscrpt_reg_AraC-type_HTH"/>
</dbReference>
<accession>A0A0D8J2C0</accession>
<evidence type="ECO:0000256" key="2">
    <source>
        <dbReference type="ARBA" id="ARBA00023125"/>
    </source>
</evidence>
<evidence type="ECO:0000313" key="12">
    <source>
        <dbReference type="Proteomes" id="UP000431913"/>
    </source>
</evidence>
<evidence type="ECO:0000313" key="6">
    <source>
        <dbReference type="EMBL" id="KUE76057.1"/>
    </source>
</evidence>
<dbReference type="SUPFAM" id="SSF46689">
    <property type="entry name" value="Homeodomain-like"/>
    <property type="match status" value="2"/>
</dbReference>
<dbReference type="InterPro" id="IPR009057">
    <property type="entry name" value="Homeodomain-like_sf"/>
</dbReference>
<evidence type="ECO:0000313" key="7">
    <source>
        <dbReference type="EMBL" id="MST92795.1"/>
    </source>
</evidence>
<comment type="caution">
    <text evidence="5">The sequence shown here is derived from an EMBL/GenBank/DDBJ whole genome shotgun (WGS) entry which is preliminary data.</text>
</comment>
<gene>
    <name evidence="6" type="ORF">ASJ35_10800</name>
    <name evidence="7" type="ORF">FYJ76_12795</name>
    <name evidence="9" type="ORF">GMD52_02100</name>
    <name evidence="8" type="ORF">GMD59_14630</name>
    <name evidence="5" type="ORF">TQ39_09170</name>
</gene>
<dbReference type="AlphaFoldDB" id="A0A0D8J2C0"/>
<dbReference type="PROSITE" id="PS00041">
    <property type="entry name" value="HTH_ARAC_FAMILY_1"/>
    <property type="match status" value="1"/>
</dbReference>
<dbReference type="GO" id="GO:0043565">
    <property type="term" value="F:sequence-specific DNA binding"/>
    <property type="evidence" value="ECO:0007669"/>
    <property type="project" value="InterPro"/>
</dbReference>
<sequence length="409" mass="45552">MEVLERLTPYVELVHLLLNTNFTYLTRKLAPSDSLDRARIPSAVAKSYDEVLFGGVLFDCVPGIPCEIKTPFGICFTALALWKGDGFVLIGPYLPERADGAQLEEILASQGVPLGLKEQYGVYYRDLPTLSRGKVRAALGVLAAGVYGESLASSAFSSRDISPEDPSPCPVFEEDSMQVRADAIARRYEGERRLMEAVARGDMRAADMVEETTLRLERVPNKLRNRKNLFIVLNTLMRKAVEAAQVHPFYIDAISAKWAMRIEAVEQEADLYPMRREIVEDYCRLAQTRSMASYSPNVRSMLTYVQFNLAEGISLEAIARQLGVNASYLSSQFNREVGKSLPEYVSEKRIAEAKRLLRGRAQLPIGQIAAAVGFSDVNYFTKVFKKKAGQTPSAYRAAQRALAAEQKEI</sequence>
<dbReference type="SMART" id="SM00342">
    <property type="entry name" value="HTH_ARAC"/>
    <property type="match status" value="1"/>
</dbReference>
<dbReference type="EMBL" id="WMZR01000002">
    <property type="protein sequence ID" value="MTS50335.1"/>
    <property type="molecule type" value="Genomic_DNA"/>
</dbReference>
<dbReference type="Pfam" id="PF12833">
    <property type="entry name" value="HTH_18"/>
    <property type="match status" value="1"/>
</dbReference>
<name>A0A0D8J2C0_9FIRM</name>
<evidence type="ECO:0000256" key="1">
    <source>
        <dbReference type="ARBA" id="ARBA00023015"/>
    </source>
</evidence>
<accession>A0A0W7TQD5</accession>
<dbReference type="EMBL" id="LMUA01000013">
    <property type="protein sequence ID" value="KUE76057.1"/>
    <property type="molecule type" value="Genomic_DNA"/>
</dbReference>
<dbReference type="EMBL" id="VUNJ01000015">
    <property type="protein sequence ID" value="MST92795.1"/>
    <property type="molecule type" value="Genomic_DNA"/>
</dbReference>
<dbReference type="PANTHER" id="PTHR43280">
    <property type="entry name" value="ARAC-FAMILY TRANSCRIPTIONAL REGULATOR"/>
    <property type="match status" value="1"/>
</dbReference>
<reference evidence="7 12" key="4">
    <citation type="submission" date="2019-08" db="EMBL/GenBank/DDBJ databases">
        <title>In-depth cultivation of the pig gut microbiome towards novel bacterial diversity and tailored functional studies.</title>
        <authorList>
            <person name="Wylensek D."/>
            <person name="Hitch T.C.A."/>
            <person name="Clavel T."/>
        </authorList>
    </citation>
    <scope>NUCLEOTIDE SEQUENCE [LARGE SCALE GENOMIC DNA]</scope>
    <source>
        <strain evidence="7 12">WCA3-601-WT-6J</strain>
    </source>
</reference>
<evidence type="ECO:0000313" key="5">
    <source>
        <dbReference type="EMBL" id="KJF39923.1"/>
    </source>
</evidence>
<dbReference type="InterPro" id="IPR018060">
    <property type="entry name" value="HTH_AraC"/>
</dbReference>
<dbReference type="RefSeq" id="WP_050005329.1">
    <property type="nucleotide sequence ID" value="NZ_CATXDA010000159.1"/>
</dbReference>
<keyword evidence="2" id="KW-0238">DNA-binding</keyword>
<dbReference type="Gene3D" id="1.10.10.60">
    <property type="entry name" value="Homeodomain-like"/>
    <property type="match status" value="2"/>
</dbReference>
<organism evidence="5 10">
    <name type="scientific">Ruthenibacterium lactatiformans</name>
    <dbReference type="NCBI Taxonomy" id="1550024"/>
    <lineage>
        <taxon>Bacteria</taxon>
        <taxon>Bacillati</taxon>
        <taxon>Bacillota</taxon>
        <taxon>Clostridia</taxon>
        <taxon>Eubacteriales</taxon>
        <taxon>Oscillospiraceae</taxon>
        <taxon>Ruthenibacterium</taxon>
    </lineage>
</organism>
<evidence type="ECO:0000313" key="8">
    <source>
        <dbReference type="EMBL" id="MTS28511.1"/>
    </source>
</evidence>
<evidence type="ECO:0000313" key="14">
    <source>
        <dbReference type="Proteomes" id="UP000472755"/>
    </source>
</evidence>
<dbReference type="InterPro" id="IPR018062">
    <property type="entry name" value="HTH_AraC-typ_CS"/>
</dbReference>
<keyword evidence="1" id="KW-0805">Transcription regulation</keyword>
<dbReference type="PRINTS" id="PR00032">
    <property type="entry name" value="HTHARAC"/>
</dbReference>
<dbReference type="Proteomes" id="UP000431913">
    <property type="component" value="Unassembled WGS sequence"/>
</dbReference>
<dbReference type="EMBL" id="JXXK01000011">
    <property type="protein sequence ID" value="KJF39923.1"/>
    <property type="molecule type" value="Genomic_DNA"/>
</dbReference>
<reference evidence="6 11" key="2">
    <citation type="submission" date="2015-10" db="EMBL/GenBank/DDBJ databases">
        <title>A novel member of the family Ruminococcaceae isolated from human faeces.</title>
        <authorList>
            <person name="Shkoporov A.N."/>
            <person name="Chaplin A.V."/>
            <person name="Motuzova O.V."/>
            <person name="Kafarskaia L.I."/>
            <person name="Efimov B.A."/>
        </authorList>
    </citation>
    <scope>NUCLEOTIDE SEQUENCE [LARGE SCALE GENOMIC DNA]</scope>
    <source>
        <strain evidence="6 11">668</strain>
    </source>
</reference>
<dbReference type="GeneID" id="42856755"/>
<dbReference type="PROSITE" id="PS01124">
    <property type="entry name" value="HTH_ARAC_FAMILY_2"/>
    <property type="match status" value="1"/>
</dbReference>
<reference evidence="13 14" key="3">
    <citation type="journal article" date="2019" name="Nat. Med.">
        <title>A library of human gut bacterial isolates paired with longitudinal multiomics data enables mechanistic microbiome research.</title>
        <authorList>
            <person name="Poyet M."/>
            <person name="Groussin M."/>
            <person name="Gibbons S.M."/>
            <person name="Avila-Pacheco J."/>
            <person name="Jiang X."/>
            <person name="Kearney S.M."/>
            <person name="Perrotta A.R."/>
            <person name="Berdy B."/>
            <person name="Zhao S."/>
            <person name="Lieberman T.D."/>
            <person name="Swanson P.K."/>
            <person name="Smith M."/>
            <person name="Roesemann S."/>
            <person name="Alexander J.E."/>
            <person name="Rich S.A."/>
            <person name="Livny J."/>
            <person name="Vlamakis H."/>
            <person name="Clish C."/>
            <person name="Bullock K."/>
            <person name="Deik A."/>
            <person name="Scott J."/>
            <person name="Pierce K.A."/>
            <person name="Xavier R.J."/>
            <person name="Alm E.J."/>
        </authorList>
    </citation>
    <scope>NUCLEOTIDE SEQUENCE [LARGE SCALE GENOMIC DNA]</scope>
    <source>
        <strain evidence="8 14">BIOML-A4</strain>
        <strain evidence="9 13">BIOML-A7</strain>
    </source>
</reference>
<dbReference type="Proteomes" id="UP000449193">
    <property type="component" value="Unassembled WGS sequence"/>
</dbReference>
<keyword evidence="10" id="KW-1185">Reference proteome</keyword>
<dbReference type="GO" id="GO:0003700">
    <property type="term" value="F:DNA-binding transcription factor activity"/>
    <property type="evidence" value="ECO:0007669"/>
    <property type="project" value="InterPro"/>
</dbReference>
<reference evidence="5" key="1">
    <citation type="submission" date="2015-02" db="EMBL/GenBank/DDBJ databases">
        <title>A novel member of the family Ruminococcaceae isolated from human feces.</title>
        <authorList>
            <person name="Shkoporov A.N."/>
            <person name="Chaplin A.V."/>
            <person name="Motuzova O.V."/>
            <person name="Kafarskaia L.I."/>
            <person name="Khokhlova E.V."/>
            <person name="Efimov B.A."/>
        </authorList>
    </citation>
    <scope>NUCLEOTIDE SEQUENCE [LARGE SCALE GENOMIC DNA]</scope>
    <source>
        <strain evidence="5">585-1</strain>
    </source>
</reference>
<dbReference type="Proteomes" id="UP000472755">
    <property type="component" value="Unassembled WGS sequence"/>
</dbReference>
<dbReference type="PANTHER" id="PTHR43280:SF2">
    <property type="entry name" value="HTH-TYPE TRANSCRIPTIONAL REGULATOR EXSA"/>
    <property type="match status" value="1"/>
</dbReference>
<evidence type="ECO:0000313" key="9">
    <source>
        <dbReference type="EMBL" id="MTS50335.1"/>
    </source>
</evidence>
<keyword evidence="3" id="KW-0804">Transcription</keyword>
<proteinExistence type="predicted"/>
<dbReference type="EMBL" id="WMZU01000028">
    <property type="protein sequence ID" value="MTS28511.1"/>
    <property type="molecule type" value="Genomic_DNA"/>
</dbReference>
<feature type="domain" description="HTH araC/xylS-type" evidence="4">
    <location>
        <begin position="299"/>
        <end position="398"/>
    </location>
</feature>
<evidence type="ECO:0000313" key="10">
    <source>
        <dbReference type="Proteomes" id="UP000032483"/>
    </source>
</evidence>